<dbReference type="InterPro" id="IPR051013">
    <property type="entry name" value="MBL_superfamily_lactonases"/>
</dbReference>
<reference evidence="8" key="1">
    <citation type="submission" date="2015-07" db="EMBL/GenBank/DDBJ databases">
        <authorList>
            <person name="Teixeira M.M."/>
            <person name="Souza R.C."/>
            <person name="Almeida L.G."/>
            <person name="Vicente V.A."/>
            <person name="de Hoog S."/>
            <person name="Bocca A.L."/>
            <person name="de Almeida S.R."/>
            <person name="Vasconcelos A.T."/>
            <person name="Felipe M.S."/>
        </authorList>
    </citation>
    <scope>NUCLEOTIDE SEQUENCE [LARGE SCALE GENOMIC DNA]</scope>
    <source>
        <strain evidence="8">KSF</strain>
    </source>
</reference>
<protein>
    <recommendedName>
        <fullName evidence="6">Metallo-beta-lactamase domain-containing protein</fullName>
    </recommendedName>
</protein>
<proteinExistence type="inferred from homology"/>
<keyword evidence="4" id="KW-0378">Hydrolase</keyword>
<evidence type="ECO:0000313" key="7">
    <source>
        <dbReference type="EMBL" id="OCT51769.1"/>
    </source>
</evidence>
<keyword evidence="8" id="KW-1185">Reference proteome</keyword>
<dbReference type="PANTHER" id="PTHR42978">
    <property type="entry name" value="QUORUM-QUENCHING LACTONASE YTNP-RELATED-RELATED"/>
    <property type="match status" value="1"/>
</dbReference>
<dbReference type="Gene3D" id="3.60.15.10">
    <property type="entry name" value="Ribonuclease Z/Hydroxyacylglutathione hydrolase-like"/>
    <property type="match status" value="1"/>
</dbReference>
<dbReference type="InterPro" id="IPR001279">
    <property type="entry name" value="Metallo-B-lactamas"/>
</dbReference>
<dbReference type="STRING" id="86049.A0A1C1CTH7"/>
<dbReference type="Proteomes" id="UP000094526">
    <property type="component" value="Unassembled WGS sequence"/>
</dbReference>
<dbReference type="VEuPathDB" id="FungiDB:G647_03417"/>
<evidence type="ECO:0000256" key="1">
    <source>
        <dbReference type="ARBA" id="ARBA00001947"/>
    </source>
</evidence>
<evidence type="ECO:0000256" key="2">
    <source>
        <dbReference type="ARBA" id="ARBA00007749"/>
    </source>
</evidence>
<comment type="cofactor">
    <cofactor evidence="1">
        <name>Zn(2+)</name>
        <dbReference type="ChEBI" id="CHEBI:29105"/>
    </cofactor>
</comment>
<organism evidence="7 8">
    <name type="scientific">Cladophialophora carrionii</name>
    <dbReference type="NCBI Taxonomy" id="86049"/>
    <lineage>
        <taxon>Eukaryota</taxon>
        <taxon>Fungi</taxon>
        <taxon>Dikarya</taxon>
        <taxon>Ascomycota</taxon>
        <taxon>Pezizomycotina</taxon>
        <taxon>Eurotiomycetes</taxon>
        <taxon>Chaetothyriomycetidae</taxon>
        <taxon>Chaetothyriales</taxon>
        <taxon>Herpotrichiellaceae</taxon>
        <taxon>Cladophialophora</taxon>
    </lineage>
</organism>
<feature type="domain" description="Metallo-beta-lactamase" evidence="6">
    <location>
        <begin position="47"/>
        <end position="286"/>
    </location>
</feature>
<gene>
    <name evidence="7" type="ORF">CLCR_08918</name>
</gene>
<keyword evidence="5" id="KW-0862">Zinc</keyword>
<dbReference type="AlphaFoldDB" id="A0A1C1CTH7"/>
<evidence type="ECO:0000256" key="4">
    <source>
        <dbReference type="ARBA" id="ARBA00022801"/>
    </source>
</evidence>
<dbReference type="EMBL" id="LGRB01000009">
    <property type="protein sequence ID" value="OCT51769.1"/>
    <property type="molecule type" value="Genomic_DNA"/>
</dbReference>
<sequence length="302" mass="34177">MDMALSLPQMANEEAKVSLRRLSGGYLRLPMHLFVEGSKDDEVRTVPCMSWLIEHGASNQKIIFDLGMRKDIQNYPPAVYHRLQTAVGCEVPEDVFHTLERLQVDIQSEIDAVVFSHLHYDHVGDPRRFGPRTSYIIGPGAKELIQGPGSYPSDEHSHYDSAMFPLDRLTELPPASSRDYWAPLGPFPETHDYFGDGSLYIINAPGHSPGHINLLVRLDPEHWAYLGGDTTHDPRILDNTARTAVYVDTATGCMKCAHHDKEAAERHLERVREIGTDPRVELILAHDYRWMADNWQRFGGSK</sequence>
<name>A0A1C1CTH7_9EURO</name>
<dbReference type="OrthoDB" id="10250730at2759"/>
<evidence type="ECO:0000256" key="5">
    <source>
        <dbReference type="ARBA" id="ARBA00022833"/>
    </source>
</evidence>
<evidence type="ECO:0000259" key="6">
    <source>
        <dbReference type="SMART" id="SM00849"/>
    </source>
</evidence>
<dbReference type="Pfam" id="PF00753">
    <property type="entry name" value="Lactamase_B"/>
    <property type="match status" value="1"/>
</dbReference>
<dbReference type="CDD" id="cd07730">
    <property type="entry name" value="metallo-hydrolase-like_MBL-fold"/>
    <property type="match status" value="1"/>
</dbReference>
<dbReference type="InterPro" id="IPR036866">
    <property type="entry name" value="RibonucZ/Hydroxyglut_hydro"/>
</dbReference>
<accession>A0A1C1CTH7</accession>
<dbReference type="VEuPathDB" id="FungiDB:CLCR_08918"/>
<evidence type="ECO:0000313" key="8">
    <source>
        <dbReference type="Proteomes" id="UP000094526"/>
    </source>
</evidence>
<dbReference type="SUPFAM" id="SSF56281">
    <property type="entry name" value="Metallo-hydrolase/oxidoreductase"/>
    <property type="match status" value="1"/>
</dbReference>
<dbReference type="GO" id="GO:0016787">
    <property type="term" value="F:hydrolase activity"/>
    <property type="evidence" value="ECO:0007669"/>
    <property type="project" value="UniProtKB-KW"/>
</dbReference>
<comment type="caution">
    <text evidence="7">The sequence shown here is derived from an EMBL/GenBank/DDBJ whole genome shotgun (WGS) entry which is preliminary data.</text>
</comment>
<comment type="similarity">
    <text evidence="2">Belongs to the metallo-beta-lactamase superfamily.</text>
</comment>
<dbReference type="GO" id="GO:0046872">
    <property type="term" value="F:metal ion binding"/>
    <property type="evidence" value="ECO:0007669"/>
    <property type="project" value="UniProtKB-KW"/>
</dbReference>
<dbReference type="PANTHER" id="PTHR42978:SF2">
    <property type="entry name" value="102 KBASES UNSTABLE REGION: FROM 1 TO 119443"/>
    <property type="match status" value="1"/>
</dbReference>
<dbReference type="SMART" id="SM00849">
    <property type="entry name" value="Lactamase_B"/>
    <property type="match status" value="1"/>
</dbReference>
<evidence type="ECO:0000256" key="3">
    <source>
        <dbReference type="ARBA" id="ARBA00022723"/>
    </source>
</evidence>
<keyword evidence="3" id="KW-0479">Metal-binding</keyword>